<organism evidence="9 10">
    <name type="scientific">Thermatribacter velox</name>
    <dbReference type="NCBI Taxonomy" id="3039681"/>
    <lineage>
        <taxon>Bacteria</taxon>
        <taxon>Pseudomonadati</taxon>
        <taxon>Atribacterota</taxon>
        <taxon>Atribacteria</taxon>
        <taxon>Atribacterales</taxon>
        <taxon>Thermatribacteraceae</taxon>
        <taxon>Thermatribacter</taxon>
    </lineage>
</organism>
<dbReference type="Proteomes" id="UP001461341">
    <property type="component" value="Chromosome"/>
</dbReference>
<dbReference type="Gene3D" id="3.90.25.10">
    <property type="entry name" value="UDP-galactose 4-epimerase, domain 1"/>
    <property type="match status" value="1"/>
</dbReference>
<evidence type="ECO:0000256" key="3">
    <source>
        <dbReference type="ARBA" id="ARBA00008178"/>
    </source>
</evidence>
<evidence type="ECO:0000256" key="5">
    <source>
        <dbReference type="ARBA" id="ARBA00023027"/>
    </source>
</evidence>
<comment type="catalytic activity">
    <reaction evidence="1 7">
        <text>dTDP-alpha-D-glucose = dTDP-4-dehydro-6-deoxy-alpha-D-glucose + H2O</text>
        <dbReference type="Rhea" id="RHEA:17221"/>
        <dbReference type="ChEBI" id="CHEBI:15377"/>
        <dbReference type="ChEBI" id="CHEBI:57477"/>
        <dbReference type="ChEBI" id="CHEBI:57649"/>
        <dbReference type="EC" id="4.2.1.46"/>
    </reaction>
</comment>
<dbReference type="Gene3D" id="3.40.50.720">
    <property type="entry name" value="NAD(P)-binding Rossmann-like Domain"/>
    <property type="match status" value="1"/>
</dbReference>
<dbReference type="PANTHER" id="PTHR43000">
    <property type="entry name" value="DTDP-D-GLUCOSE 4,6-DEHYDRATASE-RELATED"/>
    <property type="match status" value="1"/>
</dbReference>
<name>A0ABZ2YDE4_9BACT</name>
<comment type="similarity">
    <text evidence="3 7">Belongs to the NAD(P)-dependent epimerase/dehydratase family. dTDP-glucose dehydratase subfamily.</text>
</comment>
<dbReference type="GO" id="GO:0008460">
    <property type="term" value="F:dTDP-glucose 4,6-dehydratase activity"/>
    <property type="evidence" value="ECO:0007669"/>
    <property type="project" value="UniProtKB-EC"/>
</dbReference>
<proteinExistence type="inferred from homology"/>
<dbReference type="EMBL" id="CP121689">
    <property type="protein sequence ID" value="WZL76301.1"/>
    <property type="molecule type" value="Genomic_DNA"/>
</dbReference>
<dbReference type="SUPFAM" id="SSF51735">
    <property type="entry name" value="NAD(P)-binding Rossmann-fold domains"/>
    <property type="match status" value="1"/>
</dbReference>
<evidence type="ECO:0000256" key="7">
    <source>
        <dbReference type="RuleBase" id="RU004473"/>
    </source>
</evidence>
<dbReference type="InterPro" id="IPR005888">
    <property type="entry name" value="dTDP_Gluc_deHydtase"/>
</dbReference>
<dbReference type="RefSeq" id="WP_369018459.1">
    <property type="nucleotide sequence ID" value="NZ_CP121689.1"/>
</dbReference>
<dbReference type="EC" id="4.2.1.46" evidence="4 7"/>
<evidence type="ECO:0000256" key="6">
    <source>
        <dbReference type="ARBA" id="ARBA00023239"/>
    </source>
</evidence>
<dbReference type="InterPro" id="IPR016040">
    <property type="entry name" value="NAD(P)-bd_dom"/>
</dbReference>
<evidence type="ECO:0000256" key="2">
    <source>
        <dbReference type="ARBA" id="ARBA00001911"/>
    </source>
</evidence>
<keyword evidence="6 7" id="KW-0456">Lyase</keyword>
<evidence type="ECO:0000256" key="4">
    <source>
        <dbReference type="ARBA" id="ARBA00011990"/>
    </source>
</evidence>
<sequence length="353" mass="40925">MILLATGCAGFIGSNFVHFYLRLKPECKIIGLDKLTYAGNLENLAPVQQKEKERFIFVRGDIANTELVEHLFSLYDIDVVVNFAAESHVDRSIDNPQVFLQTNVMGTQNLLEVARKSWLQKDKSTQNKKFIQISTDEVYGTLGPEGRFTEASPLCPRSPYAASKAAADLLARSYWVTYGLPVVITRCCNNYGPYQFPEKLIPFMIWNALKHQELPIYGDGRQIRDWLYVLDHCRALALVIEKGKPGEVYNIGAQEERENLEVVHKILAILQKKTGDPLINEKLIRHVKDRPGHDRRYALEVSKIEKELGWKKEISFEEGLEKTVEWYLNHRQWLERVISGEYLNFYQKWYRER</sequence>
<dbReference type="InterPro" id="IPR036291">
    <property type="entry name" value="NAD(P)-bd_dom_sf"/>
</dbReference>
<evidence type="ECO:0000313" key="10">
    <source>
        <dbReference type="Proteomes" id="UP001461341"/>
    </source>
</evidence>
<evidence type="ECO:0000256" key="1">
    <source>
        <dbReference type="ARBA" id="ARBA00001539"/>
    </source>
</evidence>
<protein>
    <recommendedName>
        <fullName evidence="4 7">dTDP-glucose 4,6-dehydratase</fullName>
        <ecNumber evidence="4 7">4.2.1.46</ecNumber>
    </recommendedName>
</protein>
<dbReference type="CDD" id="cd05246">
    <property type="entry name" value="dTDP_GD_SDR_e"/>
    <property type="match status" value="1"/>
</dbReference>
<dbReference type="Pfam" id="PF16363">
    <property type="entry name" value="GDP_Man_Dehyd"/>
    <property type="match status" value="1"/>
</dbReference>
<keyword evidence="5" id="KW-0520">NAD</keyword>
<dbReference type="NCBIfam" id="TIGR01181">
    <property type="entry name" value="dTDP_gluc_dehyt"/>
    <property type="match status" value="1"/>
</dbReference>
<evidence type="ECO:0000313" key="9">
    <source>
        <dbReference type="EMBL" id="WZL76301.1"/>
    </source>
</evidence>
<comment type="cofactor">
    <cofactor evidence="2 7">
        <name>NAD(+)</name>
        <dbReference type="ChEBI" id="CHEBI:57540"/>
    </cofactor>
</comment>
<feature type="domain" description="NAD(P)-binding" evidence="8">
    <location>
        <begin position="4"/>
        <end position="323"/>
    </location>
</feature>
<evidence type="ECO:0000259" key="8">
    <source>
        <dbReference type="Pfam" id="PF16363"/>
    </source>
</evidence>
<accession>A0ABZ2YDE4</accession>
<keyword evidence="10" id="KW-1185">Reference proteome</keyword>
<reference evidence="9 10" key="1">
    <citation type="submission" date="2023-03" db="EMBL/GenBank/DDBJ databases">
        <title>Novel Species.</title>
        <authorList>
            <person name="Ma S."/>
        </authorList>
    </citation>
    <scope>NUCLEOTIDE SEQUENCE [LARGE SCALE GENOMIC DNA]</scope>
    <source>
        <strain evidence="9 10">B11</strain>
    </source>
</reference>
<gene>
    <name evidence="9" type="primary">rfbB</name>
    <name evidence="9" type="ORF">QBE54_00785</name>
</gene>